<keyword evidence="3" id="KW-0560">Oxidoreductase</keyword>
<gene>
    <name evidence="5" type="ORF">N7537_008949</name>
</gene>
<sequence length="275" mass="29660">MSSPLVAIVTGANRGIGRAICVALIQQFSGPLVLYTASRAGVSIDLAGLSIPPTVQVRPAQLSLTDQASITALSMMVANEHKGCDILINNAAIYYFQENITASQLQETLDVNYRGTLNVCQAFLPIMRKNGRIVNVSSLASQLKHFHPRLQARFLKPNLTFTELNVLVDEYSRFPDQHTAAASGWPLLAYFTSKAALNAATRILARENPHLLINCCCPGWVDTTLGAQAGKPPKSVEEGARIPLRLAIGDIGQVSGRYWANETSASAGSGNIQDW</sequence>
<evidence type="ECO:0000313" key="5">
    <source>
        <dbReference type="EMBL" id="KAJ5598865.1"/>
    </source>
</evidence>
<dbReference type="InterPro" id="IPR002347">
    <property type="entry name" value="SDR_fam"/>
</dbReference>
<keyword evidence="2" id="KW-0521">NADP</keyword>
<proteinExistence type="inferred from homology"/>
<dbReference type="RefSeq" id="XP_056752079.1">
    <property type="nucleotide sequence ID" value="XM_056900003.1"/>
</dbReference>
<evidence type="ECO:0000256" key="1">
    <source>
        <dbReference type="ARBA" id="ARBA00006484"/>
    </source>
</evidence>
<keyword evidence="6" id="KW-1185">Reference proteome</keyword>
<reference evidence="5" key="1">
    <citation type="journal article" date="2023" name="IMA Fungus">
        <title>Comparative genomic study of the Penicillium genus elucidates a diverse pangenome and 15 lateral gene transfer events.</title>
        <authorList>
            <person name="Petersen C."/>
            <person name="Sorensen T."/>
            <person name="Nielsen M.R."/>
            <person name="Sondergaard T.E."/>
            <person name="Sorensen J.L."/>
            <person name="Fitzpatrick D.A."/>
            <person name="Frisvad J.C."/>
            <person name="Nielsen K.L."/>
        </authorList>
    </citation>
    <scope>NUCLEOTIDE SEQUENCE</scope>
    <source>
        <strain evidence="5">IBT 12815</strain>
    </source>
</reference>
<evidence type="ECO:0008006" key="7">
    <source>
        <dbReference type="Google" id="ProtNLM"/>
    </source>
</evidence>
<dbReference type="InterPro" id="IPR036291">
    <property type="entry name" value="NAD(P)-bd_dom_sf"/>
</dbReference>
<dbReference type="SUPFAM" id="SSF51735">
    <property type="entry name" value="NAD(P)-binding Rossmann-fold domains"/>
    <property type="match status" value="1"/>
</dbReference>
<comment type="caution">
    <text evidence="5">The sequence shown here is derived from an EMBL/GenBank/DDBJ whole genome shotgun (WGS) entry which is preliminary data.</text>
</comment>
<dbReference type="Proteomes" id="UP001213799">
    <property type="component" value="Unassembled WGS sequence"/>
</dbReference>
<dbReference type="PANTHER" id="PTHR43963">
    <property type="entry name" value="CARBONYL REDUCTASE 1-RELATED"/>
    <property type="match status" value="1"/>
</dbReference>
<evidence type="ECO:0000256" key="4">
    <source>
        <dbReference type="RuleBase" id="RU000363"/>
    </source>
</evidence>
<dbReference type="Pfam" id="PF00106">
    <property type="entry name" value="adh_short"/>
    <property type="match status" value="1"/>
</dbReference>
<evidence type="ECO:0000256" key="3">
    <source>
        <dbReference type="ARBA" id="ARBA00023002"/>
    </source>
</evidence>
<dbReference type="EMBL" id="JAQJAE010000004">
    <property type="protein sequence ID" value="KAJ5598865.1"/>
    <property type="molecule type" value="Genomic_DNA"/>
</dbReference>
<dbReference type="Gene3D" id="3.40.50.720">
    <property type="entry name" value="NAD(P)-binding Rossmann-like Domain"/>
    <property type="match status" value="1"/>
</dbReference>
<dbReference type="PRINTS" id="PR00081">
    <property type="entry name" value="GDHRDH"/>
</dbReference>
<accession>A0AAD6GYY0</accession>
<reference evidence="5" key="2">
    <citation type="submission" date="2023-01" db="EMBL/GenBank/DDBJ databases">
        <authorList>
            <person name="Petersen C."/>
        </authorList>
    </citation>
    <scope>NUCLEOTIDE SEQUENCE</scope>
    <source>
        <strain evidence="5">IBT 12815</strain>
    </source>
</reference>
<name>A0AAD6GYY0_9EURO</name>
<evidence type="ECO:0000313" key="6">
    <source>
        <dbReference type="Proteomes" id="UP001213799"/>
    </source>
</evidence>
<dbReference type="PANTHER" id="PTHR43963:SF6">
    <property type="entry name" value="CHAIN DEHYDROGENASE FAMILY PROTEIN, PUTATIVE (AFU_ORTHOLOGUE AFUA_3G15350)-RELATED"/>
    <property type="match status" value="1"/>
</dbReference>
<dbReference type="AlphaFoldDB" id="A0AAD6GYY0"/>
<organism evidence="5 6">
    <name type="scientific">Penicillium hordei</name>
    <dbReference type="NCBI Taxonomy" id="40994"/>
    <lineage>
        <taxon>Eukaryota</taxon>
        <taxon>Fungi</taxon>
        <taxon>Dikarya</taxon>
        <taxon>Ascomycota</taxon>
        <taxon>Pezizomycotina</taxon>
        <taxon>Eurotiomycetes</taxon>
        <taxon>Eurotiomycetidae</taxon>
        <taxon>Eurotiales</taxon>
        <taxon>Aspergillaceae</taxon>
        <taxon>Penicillium</taxon>
    </lineage>
</organism>
<evidence type="ECO:0000256" key="2">
    <source>
        <dbReference type="ARBA" id="ARBA00022857"/>
    </source>
</evidence>
<protein>
    <recommendedName>
        <fullName evidence="7">NAD(P)-binding protein</fullName>
    </recommendedName>
</protein>
<comment type="similarity">
    <text evidence="1 4">Belongs to the short-chain dehydrogenases/reductases (SDR) family.</text>
</comment>
<dbReference type="GO" id="GO:0016491">
    <property type="term" value="F:oxidoreductase activity"/>
    <property type="evidence" value="ECO:0007669"/>
    <property type="project" value="UniProtKB-KW"/>
</dbReference>
<dbReference type="PRINTS" id="PR00080">
    <property type="entry name" value="SDRFAMILY"/>
</dbReference>
<dbReference type="GeneID" id="81590245"/>